<proteinExistence type="predicted"/>
<dbReference type="SMART" id="SM01034">
    <property type="entry name" value="BLUF"/>
    <property type="match status" value="1"/>
</dbReference>
<organism evidence="2 3">
    <name type="scientific">Sulfitobacter marinus</name>
    <dbReference type="NCBI Taxonomy" id="394264"/>
    <lineage>
        <taxon>Bacteria</taxon>
        <taxon>Pseudomonadati</taxon>
        <taxon>Pseudomonadota</taxon>
        <taxon>Alphaproteobacteria</taxon>
        <taxon>Rhodobacterales</taxon>
        <taxon>Roseobacteraceae</taxon>
        <taxon>Sulfitobacter</taxon>
    </lineage>
</organism>
<dbReference type="EMBL" id="FPAJ01000006">
    <property type="protein sequence ID" value="SFT11465.1"/>
    <property type="molecule type" value="Genomic_DNA"/>
</dbReference>
<dbReference type="Gene3D" id="3.30.70.100">
    <property type="match status" value="1"/>
</dbReference>
<dbReference type="GO" id="GO:0071949">
    <property type="term" value="F:FAD binding"/>
    <property type="evidence" value="ECO:0007669"/>
    <property type="project" value="InterPro"/>
</dbReference>
<dbReference type="InterPro" id="IPR007024">
    <property type="entry name" value="BLUF_domain"/>
</dbReference>
<dbReference type="SUPFAM" id="SSF54975">
    <property type="entry name" value="Acylphosphatase/BLUF domain-like"/>
    <property type="match status" value="1"/>
</dbReference>
<reference evidence="3" key="1">
    <citation type="submission" date="2016-10" db="EMBL/GenBank/DDBJ databases">
        <authorList>
            <person name="Varghese N."/>
            <person name="Submissions S."/>
        </authorList>
    </citation>
    <scope>NUCLEOTIDE SEQUENCE [LARGE SCALE GENOMIC DNA]</scope>
    <source>
        <strain evidence="3">DSM 23422</strain>
    </source>
</reference>
<evidence type="ECO:0000259" key="1">
    <source>
        <dbReference type="PROSITE" id="PS50925"/>
    </source>
</evidence>
<feature type="domain" description="BLUF" evidence="1">
    <location>
        <begin position="2"/>
        <end position="93"/>
    </location>
</feature>
<dbReference type="InterPro" id="IPR036046">
    <property type="entry name" value="Acylphosphatase-like_dom_sf"/>
</dbReference>
<evidence type="ECO:0000313" key="3">
    <source>
        <dbReference type="Proteomes" id="UP000199239"/>
    </source>
</evidence>
<gene>
    <name evidence="2" type="ORF">SAMN04488040_3230</name>
</gene>
<sequence length="138" mass="16028">MIYQMIYFSTAVARLNEAQISDLLKQSKANNARDGLTGLLVYHDRLFFQIIEGDRDKVEACYNRIQKDQRHRKLFLMWEGDSEKRAFDDWKMAYECEATHASSLSIQKLKKNPSDVTGGDPYIACAIQNVLSDFRELR</sequence>
<name>A0A1I6VCU4_9RHOB</name>
<dbReference type="Proteomes" id="UP000199239">
    <property type="component" value="Unassembled WGS sequence"/>
</dbReference>
<dbReference type="Pfam" id="PF04940">
    <property type="entry name" value="BLUF"/>
    <property type="match status" value="1"/>
</dbReference>
<evidence type="ECO:0000313" key="2">
    <source>
        <dbReference type="EMBL" id="SFT11465.1"/>
    </source>
</evidence>
<dbReference type="PROSITE" id="PS50925">
    <property type="entry name" value="BLUF"/>
    <property type="match status" value="1"/>
</dbReference>
<dbReference type="STRING" id="394264.SAMN04488040_3230"/>
<dbReference type="GO" id="GO:0009882">
    <property type="term" value="F:blue light photoreceptor activity"/>
    <property type="evidence" value="ECO:0007669"/>
    <property type="project" value="InterPro"/>
</dbReference>
<keyword evidence="3" id="KW-1185">Reference proteome</keyword>
<dbReference type="AlphaFoldDB" id="A0A1I6VCU4"/>
<protein>
    <submittedName>
        <fullName evidence="2">Sensors of blue-light using FAD</fullName>
    </submittedName>
</protein>
<accession>A0A1I6VCU4</accession>